<protein>
    <submittedName>
        <fullName evidence="1">Uncharacterized protein</fullName>
    </submittedName>
</protein>
<dbReference type="AlphaFoldDB" id="A0A0F9JZ74"/>
<organism evidence="1">
    <name type="scientific">marine sediment metagenome</name>
    <dbReference type="NCBI Taxonomy" id="412755"/>
    <lineage>
        <taxon>unclassified sequences</taxon>
        <taxon>metagenomes</taxon>
        <taxon>ecological metagenomes</taxon>
    </lineage>
</organism>
<reference evidence="1" key="1">
    <citation type="journal article" date="2015" name="Nature">
        <title>Complex archaea that bridge the gap between prokaryotes and eukaryotes.</title>
        <authorList>
            <person name="Spang A."/>
            <person name="Saw J.H."/>
            <person name="Jorgensen S.L."/>
            <person name="Zaremba-Niedzwiedzka K."/>
            <person name="Martijn J."/>
            <person name="Lind A.E."/>
            <person name="van Eijk R."/>
            <person name="Schleper C."/>
            <person name="Guy L."/>
            <person name="Ettema T.J."/>
        </authorList>
    </citation>
    <scope>NUCLEOTIDE SEQUENCE</scope>
</reference>
<sequence>MLAEFIMPDQEKTLMKQFEDQTGKHAVWRGKKTKGYQDWKDKLDKKTSKILTKQVLKSKNSTELNLLISKFTKMEARLEILENAVFGNIKKKQRKKISEGHILRIIKTIYKSNERKMGNFILISDLTEKIKDYLPWSTEQIHEQIYKLFMEYKVDIQPGKQKSGQSLKRDGKIFVWFALKNNS</sequence>
<proteinExistence type="predicted"/>
<name>A0A0F9JZ74_9ZZZZ</name>
<gene>
    <name evidence="1" type="ORF">LCGC14_1393560</name>
</gene>
<dbReference type="EMBL" id="LAZR01009032">
    <property type="protein sequence ID" value="KKM75104.1"/>
    <property type="molecule type" value="Genomic_DNA"/>
</dbReference>
<evidence type="ECO:0000313" key="1">
    <source>
        <dbReference type="EMBL" id="KKM75104.1"/>
    </source>
</evidence>
<accession>A0A0F9JZ74</accession>
<comment type="caution">
    <text evidence="1">The sequence shown here is derived from an EMBL/GenBank/DDBJ whole genome shotgun (WGS) entry which is preliminary data.</text>
</comment>